<evidence type="ECO:0000313" key="3">
    <source>
        <dbReference type="Proteomes" id="UP000006753"/>
    </source>
</evidence>
<reference evidence="2 3" key="1">
    <citation type="journal article" date="2012" name="BMC Genomics">
        <title>Sequencing the genome of Marssonina brunnea reveals fungus-poplar co-evolution.</title>
        <authorList>
            <person name="Zhu S."/>
            <person name="Cao Y.-Z."/>
            <person name="Jiang C."/>
            <person name="Tan B.-Y."/>
            <person name="Wang Z."/>
            <person name="Feng S."/>
            <person name="Zhang L."/>
            <person name="Su X.-H."/>
            <person name="Brejova B."/>
            <person name="Vinar T."/>
            <person name="Xu M."/>
            <person name="Wang M.-X."/>
            <person name="Zhang S.-G."/>
            <person name="Huang M.-R."/>
            <person name="Wu R."/>
            <person name="Zhou Y."/>
        </authorList>
    </citation>
    <scope>NUCLEOTIDE SEQUENCE [LARGE SCALE GENOMIC DNA]</scope>
    <source>
        <strain evidence="2 3">MB_m1</strain>
    </source>
</reference>
<gene>
    <name evidence="2" type="ORF">MBM_04513</name>
</gene>
<dbReference type="Proteomes" id="UP000006753">
    <property type="component" value="Unassembled WGS sequence"/>
</dbReference>
<evidence type="ECO:0000256" key="1">
    <source>
        <dbReference type="SAM" id="MobiDB-lite"/>
    </source>
</evidence>
<evidence type="ECO:0000313" key="2">
    <source>
        <dbReference type="EMBL" id="EKD16936.1"/>
    </source>
</evidence>
<dbReference type="HOGENOM" id="CLU_721757_0_0_1"/>
<dbReference type="GeneID" id="18760448"/>
<keyword evidence="3" id="KW-1185">Reference proteome</keyword>
<dbReference type="InParanoid" id="K1WV50"/>
<accession>K1WV50</accession>
<dbReference type="EMBL" id="JH921437">
    <property type="protein sequence ID" value="EKD16936.1"/>
    <property type="molecule type" value="Genomic_DNA"/>
</dbReference>
<sequence length="383" mass="43548">MHGRHGPPVEEVVDDIDFPLDGFLSWPRGMERSLSNLTRECWSDCPPIDINELPLDLKHLLLRFMLVSEEPITNPFLQDTDTSYGRIKYGWSKYMRPNILATNKEFYEIGMKMLYGYNTFRFTRLVAQAPPEYWRGGMESVGRFLEREHRLMLDPGKKTIRRSQLIKNFIISDSDLERDEHAKRGIARKPRADPAGDQTRYMLWYLWKLVRYGCDLHNLTITADADSPATLATLEHEAGRVGYHQLSGDGQSRWVKSEAARARNHAHWTAFRKHWTDEGLRVAHVHVRGADAFAGGRMAFAPEMREAATGIWSAKPLPTSSVAMAVTGFFEHMFTAGFVLNRPIISFSGRFTQRWPGDEAEDEAEDEDGIWSETDGGPGASAG</sequence>
<name>K1WV50_MARBU</name>
<organism evidence="2 3">
    <name type="scientific">Marssonina brunnea f. sp. multigermtubi (strain MB_m1)</name>
    <name type="common">Marssonina leaf spot fungus</name>
    <dbReference type="NCBI Taxonomy" id="1072389"/>
    <lineage>
        <taxon>Eukaryota</taxon>
        <taxon>Fungi</taxon>
        <taxon>Dikarya</taxon>
        <taxon>Ascomycota</taxon>
        <taxon>Pezizomycotina</taxon>
        <taxon>Leotiomycetes</taxon>
        <taxon>Helotiales</taxon>
        <taxon>Drepanopezizaceae</taxon>
        <taxon>Drepanopeziza</taxon>
    </lineage>
</organism>
<feature type="compositionally biased region" description="Acidic residues" evidence="1">
    <location>
        <begin position="358"/>
        <end position="370"/>
    </location>
</feature>
<protein>
    <submittedName>
        <fullName evidence="2">Uncharacterized protein</fullName>
    </submittedName>
</protein>
<feature type="region of interest" description="Disordered" evidence="1">
    <location>
        <begin position="355"/>
        <end position="383"/>
    </location>
</feature>
<dbReference type="AlphaFoldDB" id="K1WV50"/>
<dbReference type="OrthoDB" id="3532726at2759"/>
<dbReference type="KEGG" id="mbe:MBM_04513"/>
<proteinExistence type="predicted"/>